<accession>A0A6V7U4F3</accession>
<protein>
    <submittedName>
        <fullName evidence="5">Uncharacterized protein</fullName>
    </submittedName>
</protein>
<feature type="signal peptide" evidence="4">
    <location>
        <begin position="1"/>
        <end position="21"/>
    </location>
</feature>
<organism evidence="5 6">
    <name type="scientific">Meloidogyne enterolobii</name>
    <name type="common">Root-knot nematode worm</name>
    <name type="synonym">Meloidogyne mayaguensis</name>
    <dbReference type="NCBI Taxonomy" id="390850"/>
    <lineage>
        <taxon>Eukaryota</taxon>
        <taxon>Metazoa</taxon>
        <taxon>Ecdysozoa</taxon>
        <taxon>Nematoda</taxon>
        <taxon>Chromadorea</taxon>
        <taxon>Rhabditida</taxon>
        <taxon>Tylenchina</taxon>
        <taxon>Tylenchomorpha</taxon>
        <taxon>Tylenchoidea</taxon>
        <taxon>Meloidogynidae</taxon>
        <taxon>Meloidogyninae</taxon>
        <taxon>Meloidogyne</taxon>
    </lineage>
</organism>
<comment type="caution">
    <text evidence="5">The sequence shown here is derived from an EMBL/GenBank/DDBJ whole genome shotgun (WGS) entry which is preliminary data.</text>
</comment>
<keyword evidence="3" id="KW-1015">Disulfide bond</keyword>
<evidence type="ECO:0000256" key="3">
    <source>
        <dbReference type="ARBA" id="ARBA00023157"/>
    </source>
</evidence>
<keyword evidence="2 4" id="KW-0732">Signal</keyword>
<evidence type="ECO:0000313" key="6">
    <source>
        <dbReference type="Proteomes" id="UP000580250"/>
    </source>
</evidence>
<evidence type="ECO:0000256" key="4">
    <source>
        <dbReference type="SAM" id="SignalP"/>
    </source>
</evidence>
<reference evidence="5 6" key="1">
    <citation type="submission" date="2020-08" db="EMBL/GenBank/DDBJ databases">
        <authorList>
            <person name="Koutsovoulos G."/>
            <person name="Danchin GJ E."/>
        </authorList>
    </citation>
    <scope>NUCLEOTIDE SEQUENCE [LARGE SCALE GENOMIC DNA]</scope>
</reference>
<name>A0A6V7U4F3_MELEN</name>
<dbReference type="Pfam" id="PF05498">
    <property type="entry name" value="RALF"/>
    <property type="match status" value="1"/>
</dbReference>
<feature type="chain" id="PRO_5028353677" evidence="4">
    <location>
        <begin position="22"/>
        <end position="79"/>
    </location>
</feature>
<dbReference type="Proteomes" id="UP000580250">
    <property type="component" value="Unassembled WGS sequence"/>
</dbReference>
<dbReference type="AlphaFoldDB" id="A0A6V7U4F3"/>
<comment type="similarity">
    <text evidence="1">Belongs to the plant rapid alkalinization factor (RALF) family.</text>
</comment>
<gene>
    <name evidence="5" type="ORF">MENT_LOCUS8042</name>
</gene>
<proteinExistence type="inferred from homology"/>
<evidence type="ECO:0000256" key="2">
    <source>
        <dbReference type="ARBA" id="ARBA00022729"/>
    </source>
</evidence>
<dbReference type="EMBL" id="CAJEWN010000033">
    <property type="protein sequence ID" value="CAD2144710.1"/>
    <property type="molecule type" value="Genomic_DNA"/>
</dbReference>
<sequence>MKFNFLILIIILNIHNNYVLSEIFNFDEITRYKRHCGGFISYGALARDTANFRHYNILQSQTANPYRRGCSQITRCRGW</sequence>
<evidence type="ECO:0000256" key="1">
    <source>
        <dbReference type="ARBA" id="ARBA00009178"/>
    </source>
</evidence>
<evidence type="ECO:0000313" key="5">
    <source>
        <dbReference type="EMBL" id="CAD2144710.1"/>
    </source>
</evidence>
<dbReference type="InterPro" id="IPR008801">
    <property type="entry name" value="RALF"/>
</dbReference>
<dbReference type="OrthoDB" id="1613518at2759"/>